<evidence type="ECO:0000313" key="2">
    <source>
        <dbReference type="EMBL" id="MCP2330733.1"/>
    </source>
</evidence>
<organism evidence="2 3">
    <name type="scientific">Actinoalloteichus caeruleus DSM 43889</name>
    <dbReference type="NCBI Taxonomy" id="1120930"/>
    <lineage>
        <taxon>Bacteria</taxon>
        <taxon>Bacillati</taxon>
        <taxon>Actinomycetota</taxon>
        <taxon>Actinomycetes</taxon>
        <taxon>Pseudonocardiales</taxon>
        <taxon>Pseudonocardiaceae</taxon>
        <taxon>Actinoalloteichus</taxon>
        <taxon>Actinoalloteichus cyanogriseus</taxon>
    </lineage>
</organism>
<accession>A0ABT1JEY6</accession>
<name>A0ABT1JEY6_ACTCY</name>
<dbReference type="RefSeq" id="WP_051314299.1">
    <property type="nucleotide sequence ID" value="NZ_AUBJ02000001.1"/>
</dbReference>
<evidence type="ECO:0000259" key="1">
    <source>
        <dbReference type="Pfam" id="PF12307"/>
    </source>
</evidence>
<protein>
    <recommendedName>
        <fullName evidence="1">DUF3631 domain-containing protein</fullName>
    </recommendedName>
</protein>
<dbReference type="EMBL" id="AUBJ02000001">
    <property type="protein sequence ID" value="MCP2330733.1"/>
    <property type="molecule type" value="Genomic_DNA"/>
</dbReference>
<sequence>MTSHAPDGAATLDAVTAYIRRFSALPSHHCAPTLALWYAHTHVAEKFYITPRLILSSAEPGSGKTRVLEVAQYLVARPEMTIIPSSAALFRMIADLPTILLDEIDAIWNPKSAGQYEDLRALINSGYKRTATIPRCVTEGGAVRVEHFRVFAPVALAGIAGHMPPTITTRAIIIHMRRRAAGEQVDSFREQTVERECRPLREALHGWARSVADRVETALPALPDGVRDRPAEIWEPLLALADAAGGHWPDTARAACRWFAVETVPEETSIGVRLLSDVREVFARRRTDRVPTTALLADLNALEEAPWGDLAGRPLDARRLARELGRYGVRPGPIRVHGAVTKGYQASGSTGLEDAWSRYLPPPAVTSVTTVTPQVSPVTEDSHVTDGAVTAERAVTPLTRDVTAVTDVTDFRGVVPSTAS</sequence>
<evidence type="ECO:0000313" key="3">
    <source>
        <dbReference type="Proteomes" id="UP000791080"/>
    </source>
</evidence>
<dbReference type="Proteomes" id="UP000791080">
    <property type="component" value="Unassembled WGS sequence"/>
</dbReference>
<gene>
    <name evidence="2" type="ORF">G443_001003</name>
</gene>
<keyword evidence="3" id="KW-1185">Reference proteome</keyword>
<proteinExistence type="predicted"/>
<feature type="domain" description="DUF3631" evidence="1">
    <location>
        <begin position="175"/>
        <end position="359"/>
    </location>
</feature>
<reference evidence="2 3" key="1">
    <citation type="submission" date="2022-06" db="EMBL/GenBank/DDBJ databases">
        <title>Genomic Encyclopedia of Type Strains, Phase I: the one thousand microbial genomes (KMG-I) project.</title>
        <authorList>
            <person name="Kyrpides N."/>
        </authorList>
    </citation>
    <scope>NUCLEOTIDE SEQUENCE [LARGE SCALE GENOMIC DNA]</scope>
    <source>
        <strain evidence="2 3">DSM 43889</strain>
    </source>
</reference>
<comment type="caution">
    <text evidence="2">The sequence shown here is derived from an EMBL/GenBank/DDBJ whole genome shotgun (WGS) entry which is preliminary data.</text>
</comment>
<dbReference type="InterPro" id="IPR022081">
    <property type="entry name" value="DUF3631"/>
</dbReference>
<dbReference type="Pfam" id="PF12307">
    <property type="entry name" value="DUF3631"/>
    <property type="match status" value="1"/>
</dbReference>